<accession>A0ABR1FJ31</accession>
<comment type="similarity">
    <text evidence="1">Belongs to the aspartyl/asparaginyl beta-hydroxylase family.</text>
</comment>
<dbReference type="InterPro" id="IPR051821">
    <property type="entry name" value="Asp/Asn_beta-hydroxylase"/>
</dbReference>
<evidence type="ECO:0000256" key="4">
    <source>
        <dbReference type="SAM" id="MobiDB-lite"/>
    </source>
</evidence>
<dbReference type="Proteomes" id="UP001363151">
    <property type="component" value="Unassembled WGS sequence"/>
</dbReference>
<reference evidence="6 7" key="1">
    <citation type="submission" date="2024-03" db="EMBL/GenBank/DDBJ databases">
        <title>Aureococcus anophagefferens CCMP1851 and Kratosvirus quantuckense: Draft genome of a second virus-susceptible host strain in the model system.</title>
        <authorList>
            <person name="Chase E."/>
            <person name="Truchon A.R."/>
            <person name="Schepens W."/>
            <person name="Wilhelm S.W."/>
        </authorList>
    </citation>
    <scope>NUCLEOTIDE SEQUENCE [LARGE SCALE GENOMIC DNA]</scope>
    <source>
        <strain evidence="6 7">CCMP1851</strain>
    </source>
</reference>
<feature type="compositionally biased region" description="Basic and acidic residues" evidence="4">
    <location>
        <begin position="270"/>
        <end position="287"/>
    </location>
</feature>
<proteinExistence type="inferred from homology"/>
<evidence type="ECO:0000256" key="2">
    <source>
        <dbReference type="ARBA" id="ARBA00022964"/>
    </source>
</evidence>
<evidence type="ECO:0000256" key="3">
    <source>
        <dbReference type="ARBA" id="ARBA00023002"/>
    </source>
</evidence>
<feature type="region of interest" description="Disordered" evidence="4">
    <location>
        <begin position="267"/>
        <end position="309"/>
    </location>
</feature>
<keyword evidence="7" id="KW-1185">Reference proteome</keyword>
<dbReference type="Gene3D" id="2.60.120.330">
    <property type="entry name" value="B-lactam Antibiotic, Isopenicillin N Synthase, Chain"/>
    <property type="match status" value="1"/>
</dbReference>
<evidence type="ECO:0000259" key="5">
    <source>
        <dbReference type="Pfam" id="PF05118"/>
    </source>
</evidence>
<organism evidence="6 7">
    <name type="scientific">Aureococcus anophagefferens</name>
    <name type="common">Harmful bloom alga</name>
    <dbReference type="NCBI Taxonomy" id="44056"/>
    <lineage>
        <taxon>Eukaryota</taxon>
        <taxon>Sar</taxon>
        <taxon>Stramenopiles</taxon>
        <taxon>Ochrophyta</taxon>
        <taxon>Pelagophyceae</taxon>
        <taxon>Pelagomonadales</taxon>
        <taxon>Pelagomonadaceae</taxon>
        <taxon>Aureococcus</taxon>
    </lineage>
</organism>
<evidence type="ECO:0000256" key="1">
    <source>
        <dbReference type="ARBA" id="ARBA00007730"/>
    </source>
</evidence>
<evidence type="ECO:0000313" key="6">
    <source>
        <dbReference type="EMBL" id="KAK7231796.1"/>
    </source>
</evidence>
<dbReference type="PANTHER" id="PTHR46332:SF5">
    <property type="entry name" value="ASPARTATE BETA-HYDROXYLASE DOMAIN CONTAINING 2"/>
    <property type="match status" value="1"/>
</dbReference>
<evidence type="ECO:0000313" key="7">
    <source>
        <dbReference type="Proteomes" id="UP001363151"/>
    </source>
</evidence>
<dbReference type="Pfam" id="PF05118">
    <property type="entry name" value="Asp_Arg_Hydrox"/>
    <property type="match status" value="1"/>
</dbReference>
<keyword evidence="2" id="KW-0223">Dioxygenase</keyword>
<comment type="caution">
    <text evidence="6">The sequence shown here is derived from an EMBL/GenBank/DDBJ whole genome shotgun (WGS) entry which is preliminary data.</text>
</comment>
<name>A0ABR1FJ31_AURAN</name>
<dbReference type="InterPro" id="IPR027443">
    <property type="entry name" value="IPNS-like_sf"/>
</dbReference>
<sequence length="309" mass="32369">MPATRRALEGALAAGLRLHPLQEFACGVARMEAGSRIAEHCDGGLLSFTCHLGLDVPDGCALTVGGEARRWRAGEFLAFDPSWPHSAENPTAADRYVLLLQPLRDDVADADVAAVAHFLDPATRPPPHAAHPFWLVRGRRGLKAHGTWLGANATHVELAAGRVAPRGAAALVYPAPPSLGAFRARRDGRWAAAPFFDAEASAGEPLRAGDVVAPAYVAVDDAGGVDWIAVSDADWTDVLRDPGRLSWLPLEGAEGPLLDQVDEVAADAAPADKAEAAPAKAKVEAKAEAAPAPAGFGGGGARKKRRKRR</sequence>
<dbReference type="PANTHER" id="PTHR46332">
    <property type="entry name" value="ASPARTATE BETA-HYDROXYLASE DOMAIN-CONTAINING PROTEIN 2"/>
    <property type="match status" value="1"/>
</dbReference>
<feature type="domain" description="Aspartyl/asparaginy/proline hydroxylase" evidence="5">
    <location>
        <begin position="20"/>
        <end position="101"/>
    </location>
</feature>
<dbReference type="SUPFAM" id="SSF51197">
    <property type="entry name" value="Clavaminate synthase-like"/>
    <property type="match status" value="1"/>
</dbReference>
<dbReference type="EMBL" id="JBBJCI010000374">
    <property type="protein sequence ID" value="KAK7231796.1"/>
    <property type="molecule type" value="Genomic_DNA"/>
</dbReference>
<keyword evidence="3" id="KW-0560">Oxidoreductase</keyword>
<protein>
    <submittedName>
        <fullName evidence="6">Peptide-aspartate beta-dioxygenase</fullName>
    </submittedName>
</protein>
<gene>
    <name evidence="6" type="ORF">SO694_000890108</name>
</gene>
<dbReference type="InterPro" id="IPR007803">
    <property type="entry name" value="Asp/Arg/Pro-Hydrxlase"/>
</dbReference>